<organism evidence="3 4">
    <name type="scientific">Pseudarthrobacter enclensis</name>
    <dbReference type="NCBI Taxonomy" id="993070"/>
    <lineage>
        <taxon>Bacteria</taxon>
        <taxon>Bacillati</taxon>
        <taxon>Actinomycetota</taxon>
        <taxon>Actinomycetes</taxon>
        <taxon>Micrococcales</taxon>
        <taxon>Micrococcaceae</taxon>
        <taxon>Pseudarthrobacter</taxon>
    </lineage>
</organism>
<dbReference type="Gene3D" id="1.10.10.10">
    <property type="entry name" value="Winged helix-like DNA-binding domain superfamily/Winged helix DNA-binding domain"/>
    <property type="match status" value="1"/>
</dbReference>
<evidence type="ECO:0000259" key="2">
    <source>
        <dbReference type="Pfam" id="PF03551"/>
    </source>
</evidence>
<dbReference type="RefSeq" id="WP_058268348.1">
    <property type="nucleotide sequence ID" value="NZ_FMAZ01000004.1"/>
</dbReference>
<accession>A0A0V8IMN3</accession>
<proteinExistence type="predicted"/>
<dbReference type="Proteomes" id="UP000053199">
    <property type="component" value="Unassembled WGS sequence"/>
</dbReference>
<gene>
    <name evidence="3" type="ORF">AS031_11850</name>
</gene>
<reference evidence="3 4" key="1">
    <citation type="journal article" date="2014" name="Arch. Microbiol.">
        <title>Arthrobacter enclensis sp. nov., isolated from sediment sample.</title>
        <authorList>
            <person name="Dastager S.G."/>
            <person name="Liu Q."/>
            <person name="Tang S.K."/>
            <person name="Krishnamurthi S."/>
            <person name="Lee J.C."/>
            <person name="Li W.J."/>
        </authorList>
    </citation>
    <scope>NUCLEOTIDE SEQUENCE [LARGE SCALE GENOMIC DNA]</scope>
    <source>
        <strain evidence="3 4">NIO-1008</strain>
    </source>
</reference>
<dbReference type="InterPro" id="IPR011991">
    <property type="entry name" value="ArsR-like_HTH"/>
</dbReference>
<dbReference type="AlphaFoldDB" id="A0A0V8IMN3"/>
<dbReference type="STRING" id="993070.AS031_11850"/>
<evidence type="ECO:0000313" key="4">
    <source>
        <dbReference type="Proteomes" id="UP000053199"/>
    </source>
</evidence>
<feature type="compositionally biased region" description="Low complexity" evidence="1">
    <location>
        <begin position="90"/>
        <end position="101"/>
    </location>
</feature>
<dbReference type="OrthoDB" id="122286at2"/>
<dbReference type="CDD" id="cd00090">
    <property type="entry name" value="HTH_ARSR"/>
    <property type="match status" value="1"/>
</dbReference>
<feature type="region of interest" description="Disordered" evidence="1">
    <location>
        <begin position="88"/>
        <end position="111"/>
    </location>
</feature>
<dbReference type="InterPro" id="IPR005149">
    <property type="entry name" value="Tscrpt_reg_PadR_N"/>
</dbReference>
<evidence type="ECO:0000256" key="1">
    <source>
        <dbReference type="SAM" id="MobiDB-lite"/>
    </source>
</evidence>
<dbReference type="SUPFAM" id="SSF46785">
    <property type="entry name" value="Winged helix' DNA-binding domain"/>
    <property type="match status" value="1"/>
</dbReference>
<comment type="caution">
    <text evidence="3">The sequence shown here is derived from an EMBL/GenBank/DDBJ whole genome shotgun (WGS) entry which is preliminary data.</text>
</comment>
<keyword evidence="4" id="KW-1185">Reference proteome</keyword>
<dbReference type="InterPro" id="IPR036390">
    <property type="entry name" value="WH_DNA-bd_sf"/>
</dbReference>
<dbReference type="EMBL" id="LNQM01000004">
    <property type="protein sequence ID" value="KSU76055.1"/>
    <property type="molecule type" value="Genomic_DNA"/>
</dbReference>
<feature type="domain" description="Transcription regulator PadR N-terminal" evidence="2">
    <location>
        <begin position="35"/>
        <end position="73"/>
    </location>
</feature>
<protein>
    <recommendedName>
        <fullName evidence="2">Transcription regulator PadR N-terminal domain-containing protein</fullName>
    </recommendedName>
</protein>
<sequence>MENLGRITPATAMVLEVLLSVDSVWGLQVVKDVGKKPGTVYPILDRLEAAGWVQGEWDSTEERKGPRRRYYRLVAEARPLASEYVKVQQAKAPSPASRPSPVMSEEQWCGA</sequence>
<dbReference type="Pfam" id="PF03551">
    <property type="entry name" value="PadR"/>
    <property type="match status" value="1"/>
</dbReference>
<name>A0A0V8IMN3_9MICC</name>
<evidence type="ECO:0000313" key="3">
    <source>
        <dbReference type="EMBL" id="KSU76055.1"/>
    </source>
</evidence>
<dbReference type="InterPro" id="IPR036388">
    <property type="entry name" value="WH-like_DNA-bd_sf"/>
</dbReference>